<evidence type="ECO:0000259" key="1">
    <source>
        <dbReference type="Pfam" id="PF00975"/>
    </source>
</evidence>
<name>A0A179G4D6_METCM</name>
<dbReference type="RefSeq" id="XP_018148092.1">
    <property type="nucleotide sequence ID" value="XM_018280173.1"/>
</dbReference>
<dbReference type="InterPro" id="IPR029058">
    <property type="entry name" value="AB_hydrolase_fold"/>
</dbReference>
<organism evidence="2 3">
    <name type="scientific">Pochonia chlamydosporia 170</name>
    <dbReference type="NCBI Taxonomy" id="1380566"/>
    <lineage>
        <taxon>Eukaryota</taxon>
        <taxon>Fungi</taxon>
        <taxon>Dikarya</taxon>
        <taxon>Ascomycota</taxon>
        <taxon>Pezizomycotina</taxon>
        <taxon>Sordariomycetes</taxon>
        <taxon>Hypocreomycetidae</taxon>
        <taxon>Hypocreales</taxon>
        <taxon>Clavicipitaceae</taxon>
        <taxon>Pochonia</taxon>
    </lineage>
</organism>
<feature type="domain" description="Thioesterase" evidence="1">
    <location>
        <begin position="25"/>
        <end position="132"/>
    </location>
</feature>
<gene>
    <name evidence="2" type="ORF">VFPPC_00079</name>
</gene>
<dbReference type="Gene3D" id="3.40.50.1820">
    <property type="entry name" value="alpha/beta hydrolase"/>
    <property type="match status" value="1"/>
</dbReference>
<protein>
    <submittedName>
        <fullName evidence="2">Thioesterase domain-containing protein</fullName>
    </submittedName>
</protein>
<reference evidence="2 3" key="1">
    <citation type="journal article" date="2016" name="PLoS Pathog.">
        <title>Biosynthesis of antibiotic leucinostatins in bio-control fungus Purpureocillium lilacinum and their inhibition on phytophthora revealed by genome mining.</title>
        <authorList>
            <person name="Wang G."/>
            <person name="Liu Z."/>
            <person name="Lin R."/>
            <person name="Li E."/>
            <person name="Mao Z."/>
            <person name="Ling J."/>
            <person name="Yang Y."/>
            <person name="Yin W.B."/>
            <person name="Xie B."/>
        </authorList>
    </citation>
    <scope>NUCLEOTIDE SEQUENCE [LARGE SCALE GENOMIC DNA]</scope>
    <source>
        <strain evidence="2">170</strain>
    </source>
</reference>
<evidence type="ECO:0000313" key="3">
    <source>
        <dbReference type="Proteomes" id="UP000078397"/>
    </source>
</evidence>
<dbReference type="Pfam" id="PF00975">
    <property type="entry name" value="Thioesterase"/>
    <property type="match status" value="1"/>
</dbReference>
<keyword evidence="3" id="KW-1185">Reference proteome</keyword>
<dbReference type="GeneID" id="28844167"/>
<dbReference type="InterPro" id="IPR001031">
    <property type="entry name" value="Thioesterase"/>
</dbReference>
<accession>A0A179G4D6</accession>
<proteinExistence type="predicted"/>
<evidence type="ECO:0000313" key="2">
    <source>
        <dbReference type="EMBL" id="OAQ72009.1"/>
    </source>
</evidence>
<dbReference type="Proteomes" id="UP000078397">
    <property type="component" value="Unassembled WGS sequence"/>
</dbReference>
<dbReference type="AlphaFoldDB" id="A0A179G4D6"/>
<dbReference type="OrthoDB" id="10253869at2759"/>
<sequence length="312" mass="34886">MFLDAPNPTQLQFVPPRKRANPPPPLILIHDGGGTTFSYFLLGNLHRDVWAIHNPKHGDDSVWEGGIDGMAKHYISLILQAGITGSIVLGGWSFGGYMSIAIARLLADDSSVNLQIAGLLIIDAPYHRSVSDDMLDEYENEREGTPEPFFKDSSNPLMQKSFESTCLMLVCWDLPSWDAPVCQGRTMHVVLPQRSFILQQGDVLHKPLGGAWKPVTTATHPPPTVNVENPATVPPAVMLRCTQPTRGVYDEFRDEKLLGWESRYPEFIKAVIDIDAEHYTVFDKFDSAKMKNLTLQVKDGLRILDNMRVFSE</sequence>
<dbReference type="SUPFAM" id="SSF53474">
    <property type="entry name" value="alpha/beta-Hydrolases"/>
    <property type="match status" value="1"/>
</dbReference>
<dbReference type="KEGG" id="pchm:VFPPC_00079"/>
<dbReference type="EMBL" id="LSBJ02000001">
    <property type="protein sequence ID" value="OAQ72009.1"/>
    <property type="molecule type" value="Genomic_DNA"/>
</dbReference>
<comment type="caution">
    <text evidence="2">The sequence shown here is derived from an EMBL/GenBank/DDBJ whole genome shotgun (WGS) entry which is preliminary data.</text>
</comment>